<reference evidence="1" key="1">
    <citation type="submission" date="2020-09" db="EMBL/GenBank/DDBJ databases">
        <authorList>
            <person name="Kim M.K."/>
        </authorList>
    </citation>
    <scope>NUCLEOTIDE SEQUENCE</scope>
    <source>
        <strain evidence="1">BT704</strain>
    </source>
</reference>
<evidence type="ECO:0000313" key="2">
    <source>
        <dbReference type="Proteomes" id="UP000653797"/>
    </source>
</evidence>
<comment type="caution">
    <text evidence="1">The sequence shown here is derived from an EMBL/GenBank/DDBJ whole genome shotgun (WGS) entry which is preliminary data.</text>
</comment>
<organism evidence="1 2">
    <name type="scientific">Spirosoma validum</name>
    <dbReference type="NCBI Taxonomy" id="2771355"/>
    <lineage>
        <taxon>Bacteria</taxon>
        <taxon>Pseudomonadati</taxon>
        <taxon>Bacteroidota</taxon>
        <taxon>Cytophagia</taxon>
        <taxon>Cytophagales</taxon>
        <taxon>Cytophagaceae</taxon>
        <taxon>Spirosoma</taxon>
    </lineage>
</organism>
<dbReference type="EMBL" id="JACXAA010000016">
    <property type="protein sequence ID" value="MBD2756991.1"/>
    <property type="molecule type" value="Genomic_DNA"/>
</dbReference>
<keyword evidence="2" id="KW-1185">Reference proteome</keyword>
<dbReference type="Proteomes" id="UP000653797">
    <property type="component" value="Unassembled WGS sequence"/>
</dbReference>
<gene>
    <name evidence="1" type="ORF">IC230_29190</name>
</gene>
<protein>
    <submittedName>
        <fullName evidence="1">Uncharacterized protein</fullName>
    </submittedName>
</protein>
<evidence type="ECO:0000313" key="1">
    <source>
        <dbReference type="EMBL" id="MBD2756991.1"/>
    </source>
</evidence>
<accession>A0A927B867</accession>
<dbReference type="RefSeq" id="WP_191042617.1">
    <property type="nucleotide sequence ID" value="NZ_JACXAA010000016.1"/>
</dbReference>
<dbReference type="AlphaFoldDB" id="A0A927B867"/>
<sequence>MITAVVKESQRQVEAHRIAFYRQMVALDDRFKQLEAKLQQVKANCGVV</sequence>
<name>A0A927B867_9BACT</name>
<proteinExistence type="predicted"/>